<dbReference type="PRINTS" id="PR00081">
    <property type="entry name" value="GDHRDH"/>
</dbReference>
<evidence type="ECO:0000313" key="1">
    <source>
        <dbReference type="EMBL" id="MEI9410596.1"/>
    </source>
</evidence>
<dbReference type="InterPro" id="IPR002347">
    <property type="entry name" value="SDR_fam"/>
</dbReference>
<gene>
    <name evidence="1" type="ORF">O7A60_17745</name>
</gene>
<dbReference type="RefSeq" id="WP_337107336.1">
    <property type="nucleotide sequence ID" value="NZ_JAPYKS010000012.1"/>
</dbReference>
<keyword evidence="2" id="KW-1185">Reference proteome</keyword>
<reference evidence="1 2" key="1">
    <citation type="submission" date="2022-12" db="EMBL/GenBank/DDBJ databases">
        <authorList>
            <person name="Muema E."/>
        </authorList>
    </citation>
    <scope>NUCLEOTIDE SEQUENCE [LARGE SCALE GENOMIC DNA]</scope>
    <source>
        <strain evidence="2">1326</strain>
    </source>
</reference>
<accession>A0ABU8KY07</accession>
<dbReference type="PANTHER" id="PTHR43431:SF7">
    <property type="entry name" value="OXIDOREDUCTASE, SHORT CHAIN DEHYDROGENASE_REDUCTASE FAMILY (AFU_ORTHOLOGUE AFUA_5G14000)"/>
    <property type="match status" value="1"/>
</dbReference>
<dbReference type="PANTHER" id="PTHR43431">
    <property type="entry name" value="OXIDOREDUCTASE, SHORT CHAIN DEHYDROGENASE/REDUCTASE FAMILY (AFU_ORTHOLOGUE AFUA_5G14000)"/>
    <property type="match status" value="1"/>
</dbReference>
<dbReference type="Pfam" id="PF00106">
    <property type="entry name" value="adh_short"/>
    <property type="match status" value="1"/>
</dbReference>
<sequence>MTSNVAVIAGAGSGLSASIARLLAREGFQIVLAARDIEKLDALQVQTGAQAVATDVSDATSVERLFDVADKAGPLSLVVFNAGGRARGPLAELDPEAVRQALLVGAYGGFLVGQQAARRLIAQGAGSIFFTGATASVKGFADSAGFAMPKFGLRGLAQSMARELAPKNIHVAHFIIDGAIASATSGQESEPQDRGLSPDAIAEAYLAIHRQHRSAWTWEMELRPWVENF</sequence>
<dbReference type="Gene3D" id="3.40.50.720">
    <property type="entry name" value="NAD(P)-binding Rossmann-like Domain"/>
    <property type="match status" value="1"/>
</dbReference>
<comment type="caution">
    <text evidence="1">The sequence shown here is derived from an EMBL/GenBank/DDBJ whole genome shotgun (WGS) entry which is preliminary data.</text>
</comment>
<proteinExistence type="predicted"/>
<name>A0ABU8KY07_9HYPH</name>
<dbReference type="SUPFAM" id="SSF51735">
    <property type="entry name" value="NAD(P)-binding Rossmann-fold domains"/>
    <property type="match status" value="1"/>
</dbReference>
<evidence type="ECO:0000313" key="2">
    <source>
        <dbReference type="Proteomes" id="UP001387293"/>
    </source>
</evidence>
<organism evidence="1 2">
    <name type="scientific">Mesorhizobium salmacidum</name>
    <dbReference type="NCBI Taxonomy" id="3015171"/>
    <lineage>
        <taxon>Bacteria</taxon>
        <taxon>Pseudomonadati</taxon>
        <taxon>Pseudomonadota</taxon>
        <taxon>Alphaproteobacteria</taxon>
        <taxon>Hyphomicrobiales</taxon>
        <taxon>Phyllobacteriaceae</taxon>
        <taxon>Mesorhizobium</taxon>
    </lineage>
</organism>
<dbReference type="InterPro" id="IPR036291">
    <property type="entry name" value="NAD(P)-bd_dom_sf"/>
</dbReference>
<dbReference type="Proteomes" id="UP001387293">
    <property type="component" value="Unassembled WGS sequence"/>
</dbReference>
<dbReference type="EMBL" id="JAPYKS010000012">
    <property type="protein sequence ID" value="MEI9410596.1"/>
    <property type="molecule type" value="Genomic_DNA"/>
</dbReference>
<protein>
    <submittedName>
        <fullName evidence="1">SDR family NAD(P)-dependent oxidoreductase</fullName>
    </submittedName>
</protein>